<accession>A0A5C5XIT0</accession>
<dbReference type="EMBL" id="SJPG01000001">
    <property type="protein sequence ID" value="TWT62684.1"/>
    <property type="molecule type" value="Genomic_DNA"/>
</dbReference>
<organism evidence="1 2">
    <name type="scientific">Rubinisphaera italica</name>
    <dbReference type="NCBI Taxonomy" id="2527969"/>
    <lineage>
        <taxon>Bacteria</taxon>
        <taxon>Pseudomonadati</taxon>
        <taxon>Planctomycetota</taxon>
        <taxon>Planctomycetia</taxon>
        <taxon>Planctomycetales</taxon>
        <taxon>Planctomycetaceae</taxon>
        <taxon>Rubinisphaera</taxon>
    </lineage>
</organism>
<reference evidence="1 2" key="1">
    <citation type="submission" date="2019-02" db="EMBL/GenBank/DDBJ databases">
        <title>Deep-cultivation of Planctomycetes and their phenomic and genomic characterization uncovers novel biology.</title>
        <authorList>
            <person name="Wiegand S."/>
            <person name="Jogler M."/>
            <person name="Boedeker C."/>
            <person name="Pinto D."/>
            <person name="Vollmers J."/>
            <person name="Rivas-Marin E."/>
            <person name="Kohn T."/>
            <person name="Peeters S.H."/>
            <person name="Heuer A."/>
            <person name="Rast P."/>
            <person name="Oberbeckmann S."/>
            <person name="Bunk B."/>
            <person name="Jeske O."/>
            <person name="Meyerdierks A."/>
            <person name="Storesund J.E."/>
            <person name="Kallscheuer N."/>
            <person name="Luecker S."/>
            <person name="Lage O.M."/>
            <person name="Pohl T."/>
            <person name="Merkel B.J."/>
            <person name="Hornburger P."/>
            <person name="Mueller R.-W."/>
            <person name="Bruemmer F."/>
            <person name="Labrenz M."/>
            <person name="Spormann A.M."/>
            <person name="Op Den Camp H."/>
            <person name="Overmann J."/>
            <person name="Amann R."/>
            <person name="Jetten M.S.M."/>
            <person name="Mascher T."/>
            <person name="Medema M.H."/>
            <person name="Devos D.P."/>
            <person name="Kaster A.-K."/>
            <person name="Ovreas L."/>
            <person name="Rohde M."/>
            <person name="Galperin M.Y."/>
            <person name="Jogler C."/>
        </authorList>
    </citation>
    <scope>NUCLEOTIDE SEQUENCE [LARGE SCALE GENOMIC DNA]</scope>
    <source>
        <strain evidence="1 2">Pan54</strain>
    </source>
</reference>
<dbReference type="OrthoDB" id="127333at2"/>
<dbReference type="Proteomes" id="UP000316095">
    <property type="component" value="Unassembled WGS sequence"/>
</dbReference>
<evidence type="ECO:0000313" key="2">
    <source>
        <dbReference type="Proteomes" id="UP000316095"/>
    </source>
</evidence>
<dbReference type="AlphaFoldDB" id="A0A5C5XIT0"/>
<proteinExistence type="predicted"/>
<dbReference type="PANTHER" id="PTHR43737:SF1">
    <property type="entry name" value="DUF1501 DOMAIN-CONTAINING PROTEIN"/>
    <property type="match status" value="1"/>
</dbReference>
<dbReference type="RefSeq" id="WP_146504514.1">
    <property type="nucleotide sequence ID" value="NZ_SJPG01000001.1"/>
</dbReference>
<comment type="caution">
    <text evidence="1">The sequence shown here is derived from an EMBL/GenBank/DDBJ whole genome shotgun (WGS) entry which is preliminary data.</text>
</comment>
<dbReference type="PANTHER" id="PTHR43737">
    <property type="entry name" value="BLL7424 PROTEIN"/>
    <property type="match status" value="1"/>
</dbReference>
<keyword evidence="2" id="KW-1185">Reference proteome</keyword>
<dbReference type="Pfam" id="PF07394">
    <property type="entry name" value="DUF1501"/>
    <property type="match status" value="1"/>
</dbReference>
<evidence type="ECO:0008006" key="3">
    <source>
        <dbReference type="Google" id="ProtNLM"/>
    </source>
</evidence>
<sequence length="467" mass="51353">MLHLYDQRQAGNRFGSRRHFLSVGSLLAGGLTLEQMCQAGSAAGMGSLLRDKAVVFLFMHGGPSQFETFDPKMDAPVEIRSTTGEVQTNLPGVTFGGTFKRLATMADRLAIVRSFTTGDSRHDIKPIVHKSTNDANLGTLYSRIAGAHHPVTGMPRNIALYPQAVEPEAQPTTMNFGKFGSSGNYSSALAPFAPGAGGNLQDDMQLSISMRRLNDRRKLLSELDQLRWQRDRSDSTSLQTPFRQQAFETILGGLADAFDLKQEDDRTLARYDTSPIARPDNISKKWKNYQNYVDNGQSLGKLLLLSRRLCERGAGFVTITTNFVWDMHADVNNAGVAEGMRYMGRPFDHAVSAFLDDVHERGLSDKILLVCCGEMGRTPRINKNGGRDHWGNLAPLILAGGGLPMGQVIGESSRDGSVPKSKPITIENLVSTILRTLVDPGVLRLEPDIPREILQAVSEWESIRELI</sequence>
<dbReference type="InterPro" id="IPR010869">
    <property type="entry name" value="DUF1501"/>
</dbReference>
<evidence type="ECO:0000313" key="1">
    <source>
        <dbReference type="EMBL" id="TWT62684.1"/>
    </source>
</evidence>
<protein>
    <recommendedName>
        <fullName evidence="3">DUF1501 domain-containing protein</fullName>
    </recommendedName>
</protein>
<name>A0A5C5XIT0_9PLAN</name>
<gene>
    <name evidence="1" type="ORF">Pan54_34280</name>
</gene>